<keyword evidence="2" id="KW-1185">Reference proteome</keyword>
<evidence type="ECO:0000313" key="2">
    <source>
        <dbReference type="Proteomes" id="UP000199074"/>
    </source>
</evidence>
<organism evidence="1 2">
    <name type="scientific">Devosia crocina</name>
    <dbReference type="NCBI Taxonomy" id="429728"/>
    <lineage>
        <taxon>Bacteria</taxon>
        <taxon>Pseudomonadati</taxon>
        <taxon>Pseudomonadota</taxon>
        <taxon>Alphaproteobacteria</taxon>
        <taxon>Hyphomicrobiales</taxon>
        <taxon>Devosiaceae</taxon>
        <taxon>Devosia</taxon>
    </lineage>
</organism>
<protein>
    <submittedName>
        <fullName evidence="1">Uncharacterized protein</fullName>
    </submittedName>
</protein>
<name>A0A1I7MW09_9HYPH</name>
<sequence length="51" mass="5515">MLTRAQRKKRATMFKAGAFAALAAVVFLPKMDSFELPSLGFPLISTVNAAE</sequence>
<proteinExistence type="predicted"/>
<evidence type="ECO:0000313" key="1">
    <source>
        <dbReference type="EMBL" id="SFV26575.1"/>
    </source>
</evidence>
<dbReference type="RefSeq" id="WP_175528398.1">
    <property type="nucleotide sequence ID" value="NZ_FPCK01000001.1"/>
</dbReference>
<gene>
    <name evidence="1" type="ORF">SAMN05216456_0047</name>
</gene>
<dbReference type="AlphaFoldDB" id="A0A1I7MW09"/>
<dbReference type="EMBL" id="FPCK01000001">
    <property type="protein sequence ID" value="SFV26575.1"/>
    <property type="molecule type" value="Genomic_DNA"/>
</dbReference>
<accession>A0A1I7MW09</accession>
<reference evidence="1 2" key="1">
    <citation type="submission" date="2016-10" db="EMBL/GenBank/DDBJ databases">
        <authorList>
            <person name="de Groot N.N."/>
        </authorList>
    </citation>
    <scope>NUCLEOTIDE SEQUENCE [LARGE SCALE GENOMIC DNA]</scope>
    <source>
        <strain evidence="1 2">IPL20</strain>
    </source>
</reference>
<dbReference type="Proteomes" id="UP000199074">
    <property type="component" value="Unassembled WGS sequence"/>
</dbReference>